<feature type="domain" description="Copper amine oxidase-like N-terminal" evidence="8">
    <location>
        <begin position="495"/>
        <end position="563"/>
    </location>
</feature>
<dbReference type="SUPFAM" id="SSF55383">
    <property type="entry name" value="Copper amine oxidase, domain N"/>
    <property type="match status" value="1"/>
</dbReference>
<dbReference type="PANTHER" id="PTHR12994">
    <property type="entry name" value="SECERNIN"/>
    <property type="match status" value="1"/>
</dbReference>
<keyword evidence="3 6" id="KW-0645">Protease</keyword>
<dbReference type="Pfam" id="PF07833">
    <property type="entry name" value="Cu_amine_oxidN1"/>
    <property type="match status" value="1"/>
</dbReference>
<feature type="signal peptide" evidence="7">
    <location>
        <begin position="1"/>
        <end position="24"/>
    </location>
</feature>
<dbReference type="Gene3D" id="3.30.457.10">
    <property type="entry name" value="Copper amine oxidase-like, N-terminal domain"/>
    <property type="match status" value="1"/>
</dbReference>
<dbReference type="NCBIfam" id="NF033678">
    <property type="entry name" value="C69_fam_dipept"/>
    <property type="match status" value="1"/>
</dbReference>
<dbReference type="Gene3D" id="3.60.60.10">
    <property type="entry name" value="Penicillin V Acylase, Chain A"/>
    <property type="match status" value="1"/>
</dbReference>
<keyword evidence="10" id="KW-1185">Reference proteome</keyword>
<gene>
    <name evidence="9" type="ORF">EQM06_12515</name>
</gene>
<keyword evidence="4 6" id="KW-0378">Hydrolase</keyword>
<dbReference type="RefSeq" id="WP_128746685.1">
    <property type="nucleotide sequence ID" value="NZ_CP035281.1"/>
</dbReference>
<evidence type="ECO:0000259" key="8">
    <source>
        <dbReference type="Pfam" id="PF07833"/>
    </source>
</evidence>
<dbReference type="InterPro" id="IPR036582">
    <property type="entry name" value="Mao_N_sf"/>
</dbReference>
<organism evidence="9 10">
    <name type="scientific">Aminipila luticellarii</name>
    <dbReference type="NCBI Taxonomy" id="2507160"/>
    <lineage>
        <taxon>Bacteria</taxon>
        <taxon>Bacillati</taxon>
        <taxon>Bacillota</taxon>
        <taxon>Clostridia</taxon>
        <taxon>Peptostreptococcales</taxon>
        <taxon>Anaerovoracaceae</taxon>
        <taxon>Aminipila</taxon>
    </lineage>
</organism>
<keyword evidence="5 6" id="KW-0224">Dipeptidase</keyword>
<dbReference type="GO" id="GO:0006508">
    <property type="term" value="P:proteolysis"/>
    <property type="evidence" value="ECO:0007669"/>
    <property type="project" value="UniProtKB-KW"/>
</dbReference>
<evidence type="ECO:0000256" key="3">
    <source>
        <dbReference type="ARBA" id="ARBA00022670"/>
    </source>
</evidence>
<dbReference type="KEGG" id="amij:EQM06_12515"/>
<dbReference type="InterPro" id="IPR012854">
    <property type="entry name" value="Cu_amine_oxidase-like_N"/>
</dbReference>
<dbReference type="GO" id="GO:0070004">
    <property type="term" value="F:cysteine-type exopeptidase activity"/>
    <property type="evidence" value="ECO:0007669"/>
    <property type="project" value="InterPro"/>
</dbReference>
<evidence type="ECO:0000256" key="2">
    <source>
        <dbReference type="ARBA" id="ARBA00007225"/>
    </source>
</evidence>
<dbReference type="PROSITE" id="PS51257">
    <property type="entry name" value="PROKAR_LIPOPROTEIN"/>
    <property type="match status" value="1"/>
</dbReference>
<evidence type="ECO:0000256" key="7">
    <source>
        <dbReference type="SAM" id="SignalP"/>
    </source>
</evidence>
<evidence type="ECO:0000313" key="9">
    <source>
        <dbReference type="EMBL" id="QAT43978.1"/>
    </source>
</evidence>
<comment type="catalytic activity">
    <reaction evidence="1">
        <text>an L-aminoacyl-L-amino acid + H2O = 2 an L-alpha-amino acid</text>
        <dbReference type="Rhea" id="RHEA:48940"/>
        <dbReference type="ChEBI" id="CHEBI:15377"/>
        <dbReference type="ChEBI" id="CHEBI:59869"/>
        <dbReference type="ChEBI" id="CHEBI:77460"/>
        <dbReference type="EC" id="3.4.13.19"/>
    </reaction>
</comment>
<name>A0A410PYG0_9FIRM</name>
<dbReference type="PANTHER" id="PTHR12994:SF17">
    <property type="entry name" value="LD30995P"/>
    <property type="match status" value="1"/>
</dbReference>
<feature type="chain" id="PRO_5019078553" description="Dipeptidase" evidence="7">
    <location>
        <begin position="25"/>
        <end position="568"/>
    </location>
</feature>
<dbReference type="Pfam" id="PF03577">
    <property type="entry name" value="Peptidase_C69"/>
    <property type="match status" value="1"/>
</dbReference>
<keyword evidence="7" id="KW-0732">Signal</keyword>
<sequence length="568" mass="62964">MKRFRVLALAMAVTLLLGTTSAFACTAVYVGKNVSADGSTILARSEDQGTGAYNKMFLVVDRVENVPGRTIDDVQGFSYPLPATTYKYTMVPDTPGEGDGPYMGACTNEYGLSLTGTVSASPSAEVEKVDPFVEGGLREAVLTGIVAATCKTPKEGVEKLASIIEKYGSEEGNIIMLADQKEAWIFEVYSGHLWAAQKMPADKVAVFGNQFMIGTVDPADTENFMYQKDLFKTADENKWTKLVDGKVHLAATFGEPREDYSNMRTWMGHKLLAPATVGEYKTDTLYPLFYDPAKKVSALEVMDVLRNRYEGTKYDASLPGNEALRVIGVERQSQIHVIQVKDNYPKEISALQWLAFGNAEHSVFLPNFSGITDTYKAYKVDGEDYDPNGAYWKFKRICTLAEQNRSFYGQGVKDYWNFYEENLYNDMKSAEQKMIKLYAEDPAKAEKYVTDLHMQIAEKACKDADHLYDNLLFFVMDRFGRTAEKLGGPFVPEIALRDAATAKGYNIKWTGSKDPIVLTNGSSTYSFTIGSDTCNVTKAGKASEVKLTFAPVEKNGTTYIPLDLAMTL</sequence>
<protein>
    <recommendedName>
        <fullName evidence="6">Dipeptidase</fullName>
        <ecNumber evidence="6">3.4.-.-</ecNumber>
    </recommendedName>
</protein>
<evidence type="ECO:0000313" key="10">
    <source>
        <dbReference type="Proteomes" id="UP000287601"/>
    </source>
</evidence>
<accession>A0A410PYG0</accession>
<dbReference type="EC" id="3.4.-.-" evidence="6"/>
<dbReference type="InterPro" id="IPR047804">
    <property type="entry name" value="C69_dipept_A-like"/>
</dbReference>
<evidence type="ECO:0000256" key="6">
    <source>
        <dbReference type="RuleBase" id="RU364089"/>
    </source>
</evidence>
<dbReference type="Proteomes" id="UP000287601">
    <property type="component" value="Chromosome"/>
</dbReference>
<reference evidence="9 10" key="1">
    <citation type="submission" date="2019-01" db="EMBL/GenBank/DDBJ databases">
        <title>Draft genomes of a novel of Aminipila strains.</title>
        <authorList>
            <person name="Ma S."/>
        </authorList>
    </citation>
    <scope>NUCLEOTIDE SEQUENCE [LARGE SCALE GENOMIC DNA]</scope>
    <source>
        <strain evidence="10">JN-39</strain>
    </source>
</reference>
<dbReference type="GO" id="GO:0016805">
    <property type="term" value="F:dipeptidase activity"/>
    <property type="evidence" value="ECO:0007669"/>
    <property type="project" value="UniProtKB-KW"/>
</dbReference>
<dbReference type="EMBL" id="CP035281">
    <property type="protein sequence ID" value="QAT43978.1"/>
    <property type="molecule type" value="Genomic_DNA"/>
</dbReference>
<evidence type="ECO:0000256" key="4">
    <source>
        <dbReference type="ARBA" id="ARBA00022801"/>
    </source>
</evidence>
<proteinExistence type="inferred from homology"/>
<comment type="similarity">
    <text evidence="2 6">Belongs to the peptidase C69 family.</text>
</comment>
<dbReference type="AlphaFoldDB" id="A0A410PYG0"/>
<dbReference type="OrthoDB" id="9764088at2"/>
<evidence type="ECO:0000256" key="1">
    <source>
        <dbReference type="ARBA" id="ARBA00001670"/>
    </source>
</evidence>
<evidence type="ECO:0000256" key="5">
    <source>
        <dbReference type="ARBA" id="ARBA00022997"/>
    </source>
</evidence>
<dbReference type="InterPro" id="IPR005322">
    <property type="entry name" value="Peptidase_C69"/>
</dbReference>